<dbReference type="Pfam" id="PF00514">
    <property type="entry name" value="Arm"/>
    <property type="match status" value="1"/>
</dbReference>
<dbReference type="InterPro" id="IPR016024">
    <property type="entry name" value="ARM-type_fold"/>
</dbReference>
<dbReference type="Gene3D" id="3.40.50.10140">
    <property type="entry name" value="Toll/interleukin-1 receptor homology (TIR) domain"/>
    <property type="match status" value="1"/>
</dbReference>
<dbReference type="PANTHER" id="PTHR46270:SF2">
    <property type="entry name" value="TIR DOMAIN-CONTAINING PROTEIN"/>
    <property type="match status" value="1"/>
</dbReference>
<dbReference type="SUPFAM" id="SSF52200">
    <property type="entry name" value="Toll/Interleukin receptor TIR domain"/>
    <property type="match status" value="1"/>
</dbReference>
<dbReference type="SMART" id="SM00185">
    <property type="entry name" value="ARM"/>
    <property type="match status" value="1"/>
</dbReference>
<dbReference type="PANTHER" id="PTHR46270">
    <property type="entry name" value="ARMADILLO-TYPE FOLD-RELATED"/>
    <property type="match status" value="1"/>
</dbReference>
<dbReference type="SUPFAM" id="SSF48371">
    <property type="entry name" value="ARM repeat"/>
    <property type="match status" value="1"/>
</dbReference>
<dbReference type="Gene3D" id="1.25.10.10">
    <property type="entry name" value="Leucine-rich Repeat Variant"/>
    <property type="match status" value="1"/>
</dbReference>
<proteinExistence type="predicted"/>
<dbReference type="InterPro" id="IPR000225">
    <property type="entry name" value="Armadillo"/>
</dbReference>
<reference evidence="2 3" key="1">
    <citation type="submission" date="2024-11" db="EMBL/GenBank/DDBJ databases">
        <title>Chromosome-level genome assembly of the freshwater bivalve Anodonta woodiana.</title>
        <authorList>
            <person name="Chen X."/>
        </authorList>
    </citation>
    <scope>NUCLEOTIDE SEQUENCE [LARGE SCALE GENOMIC DNA]</scope>
    <source>
        <strain evidence="2">MN2024</strain>
        <tissue evidence="2">Gills</tissue>
    </source>
</reference>
<keyword evidence="3" id="KW-1185">Reference proteome</keyword>
<feature type="domain" description="TIR" evidence="1">
    <location>
        <begin position="415"/>
        <end position="530"/>
    </location>
</feature>
<evidence type="ECO:0000259" key="1">
    <source>
        <dbReference type="Pfam" id="PF13676"/>
    </source>
</evidence>
<dbReference type="AlphaFoldDB" id="A0ABD3Y322"/>
<dbReference type="EMBL" id="JBJQND010000001">
    <property type="protein sequence ID" value="KAL3892323.1"/>
    <property type="molecule type" value="Genomic_DNA"/>
</dbReference>
<protein>
    <recommendedName>
        <fullName evidence="1">TIR domain-containing protein</fullName>
    </recommendedName>
</protein>
<evidence type="ECO:0000313" key="2">
    <source>
        <dbReference type="EMBL" id="KAL3892323.1"/>
    </source>
</evidence>
<name>A0ABD3Y322_SINWO</name>
<dbReference type="Pfam" id="PF13676">
    <property type="entry name" value="TIR_2"/>
    <property type="match status" value="1"/>
</dbReference>
<organism evidence="2 3">
    <name type="scientific">Sinanodonta woodiana</name>
    <name type="common">Chinese pond mussel</name>
    <name type="synonym">Anodonta woodiana</name>
    <dbReference type="NCBI Taxonomy" id="1069815"/>
    <lineage>
        <taxon>Eukaryota</taxon>
        <taxon>Metazoa</taxon>
        <taxon>Spiralia</taxon>
        <taxon>Lophotrochozoa</taxon>
        <taxon>Mollusca</taxon>
        <taxon>Bivalvia</taxon>
        <taxon>Autobranchia</taxon>
        <taxon>Heteroconchia</taxon>
        <taxon>Palaeoheterodonta</taxon>
        <taxon>Unionida</taxon>
        <taxon>Unionoidea</taxon>
        <taxon>Unionidae</taxon>
        <taxon>Unioninae</taxon>
        <taxon>Sinanodonta</taxon>
    </lineage>
</organism>
<accession>A0ABD3Y322</accession>
<dbReference type="InterPro" id="IPR035897">
    <property type="entry name" value="Toll_tir_struct_dom_sf"/>
</dbReference>
<gene>
    <name evidence="2" type="ORF">ACJMK2_004539</name>
</gene>
<sequence length="616" mass="70073">MGNIVQVEYTIEVPHSTESEETPPEEKKKLTKEEVKKENIFKDLNKAIDQMNQNKDLQINNEKWNRDLLKSLGVFIKTYSSIEKTFSKQYDLMLKYQREAGVKLSTSKSISVICKVIIKGLDSKNKDGKPDTDQFKVLSQSLHTLVNYSDCTPEVIYNIAQEPDFLENIRNILTSHMKKETKVYDEEIIKWCLTIYYNISKVDTNIPHLRRLDIVPVFKFFLDAQVEISRLTALSTLANIVDDKESTEVLQGKSDVIAFLLKKLGLALKNPSHRHLGWSAQECTRTVCRLARNDANKTLLVQMGCLPHLVELAKSGNKEEKREAVGAIQILSLKKDNCMKIVDDTSLKIVDMLIEIKAYSSDKAVRKAIDITFYNLREELQKKDNYKDLVSNCAPGNSQSDEMSGKIIQAGKGHIMISYNWGHKTELIKIKDVLKEKDYDLWMDIENMSGSTTEAMAKAVEDAHVILICMSQKYKDSANCKAEAEYAFNLKKKIISLKMENAYIPDGWLEVVVSGKHCIDFSGKYPFEAKVLDLIDEIVKLYGDEDTKPVAVPIKIIPVATSCESIITPEFLHICFQKIMHISSLLTLAMCIEGLRTLVHMTPIANIIFFSHILFH</sequence>
<dbReference type="InterPro" id="IPR000157">
    <property type="entry name" value="TIR_dom"/>
</dbReference>
<dbReference type="InterPro" id="IPR011989">
    <property type="entry name" value="ARM-like"/>
</dbReference>
<evidence type="ECO:0000313" key="3">
    <source>
        <dbReference type="Proteomes" id="UP001634394"/>
    </source>
</evidence>
<dbReference type="Proteomes" id="UP001634394">
    <property type="component" value="Unassembled WGS sequence"/>
</dbReference>
<comment type="caution">
    <text evidence="2">The sequence shown here is derived from an EMBL/GenBank/DDBJ whole genome shotgun (WGS) entry which is preliminary data.</text>
</comment>